<name>A0A1F6P1Q4_9BACT</name>
<organism evidence="2 3">
    <name type="scientific">Candidatus Magasanikbacteria bacterium RIFOXYD2_FULL_36_9</name>
    <dbReference type="NCBI Taxonomy" id="1798707"/>
    <lineage>
        <taxon>Bacteria</taxon>
        <taxon>Candidatus Magasanikiibacteriota</taxon>
    </lineage>
</organism>
<protein>
    <recommendedName>
        <fullName evidence="4">DUF5673 domain-containing protein</fullName>
    </recommendedName>
</protein>
<dbReference type="AlphaFoldDB" id="A0A1F6P1Q4"/>
<comment type="caution">
    <text evidence="2">The sequence shown here is derived from an EMBL/GenBank/DDBJ whole genome shotgun (WGS) entry which is preliminary data.</text>
</comment>
<keyword evidence="1" id="KW-0812">Transmembrane</keyword>
<evidence type="ECO:0000313" key="3">
    <source>
        <dbReference type="Proteomes" id="UP000178490"/>
    </source>
</evidence>
<sequence>MPKNILKEEVNIGDVQYEWTVKEYEQHERNQKWYWVMGTVGIALAIYGVLAANYLFALITVLFGIILFMQDMVAPMDVYFAITNTGVVIGKKYYRYSELSSFWIIYNPPFTKNLYFGQDNILNHRIQVPLYDYDPMPIREYLALYMEEDLDQEEEPLSERMGRILKI</sequence>
<evidence type="ECO:0000256" key="1">
    <source>
        <dbReference type="SAM" id="Phobius"/>
    </source>
</evidence>
<keyword evidence="1" id="KW-0472">Membrane</keyword>
<dbReference type="EMBL" id="MFRC01000012">
    <property type="protein sequence ID" value="OGH90020.1"/>
    <property type="molecule type" value="Genomic_DNA"/>
</dbReference>
<keyword evidence="1" id="KW-1133">Transmembrane helix</keyword>
<evidence type="ECO:0000313" key="2">
    <source>
        <dbReference type="EMBL" id="OGH90020.1"/>
    </source>
</evidence>
<proteinExistence type="predicted"/>
<accession>A0A1F6P1Q4</accession>
<reference evidence="2 3" key="1">
    <citation type="journal article" date="2016" name="Nat. Commun.">
        <title>Thousands of microbial genomes shed light on interconnected biogeochemical processes in an aquifer system.</title>
        <authorList>
            <person name="Anantharaman K."/>
            <person name="Brown C.T."/>
            <person name="Hug L.A."/>
            <person name="Sharon I."/>
            <person name="Castelle C.J."/>
            <person name="Probst A.J."/>
            <person name="Thomas B.C."/>
            <person name="Singh A."/>
            <person name="Wilkins M.J."/>
            <person name="Karaoz U."/>
            <person name="Brodie E.L."/>
            <person name="Williams K.H."/>
            <person name="Hubbard S.S."/>
            <person name="Banfield J.F."/>
        </authorList>
    </citation>
    <scope>NUCLEOTIDE SEQUENCE [LARGE SCALE GENOMIC DNA]</scope>
</reference>
<evidence type="ECO:0008006" key="4">
    <source>
        <dbReference type="Google" id="ProtNLM"/>
    </source>
</evidence>
<dbReference type="Proteomes" id="UP000178490">
    <property type="component" value="Unassembled WGS sequence"/>
</dbReference>
<gene>
    <name evidence="2" type="ORF">A2537_03340</name>
</gene>
<feature type="transmembrane region" description="Helical" evidence="1">
    <location>
        <begin position="33"/>
        <end position="66"/>
    </location>
</feature>